<evidence type="ECO:0000256" key="1">
    <source>
        <dbReference type="ARBA" id="ARBA00022490"/>
    </source>
</evidence>
<dbReference type="Pfam" id="PF04166">
    <property type="entry name" value="PdxA"/>
    <property type="match status" value="1"/>
</dbReference>
<dbReference type="EMBL" id="UOEZ01000015">
    <property type="protein sequence ID" value="VAW34957.1"/>
    <property type="molecule type" value="Genomic_DNA"/>
</dbReference>
<keyword evidence="1" id="KW-0963">Cytoplasm</keyword>
<organism evidence="7">
    <name type="scientific">hydrothermal vent metagenome</name>
    <dbReference type="NCBI Taxonomy" id="652676"/>
    <lineage>
        <taxon>unclassified sequences</taxon>
        <taxon>metagenomes</taxon>
        <taxon>ecological metagenomes</taxon>
    </lineage>
</organism>
<dbReference type="HAMAP" id="MF_00536">
    <property type="entry name" value="PdxA"/>
    <property type="match status" value="1"/>
</dbReference>
<dbReference type="NCBIfam" id="TIGR00557">
    <property type="entry name" value="pdxA"/>
    <property type="match status" value="1"/>
</dbReference>
<name>A0A3B0V9U7_9ZZZZ</name>
<dbReference type="EC" id="1.1.1.262" evidence="7"/>
<dbReference type="PANTHER" id="PTHR30004">
    <property type="entry name" value="4-HYDROXYTHREONINE-4-PHOSPHATE DEHYDROGENASE"/>
    <property type="match status" value="1"/>
</dbReference>
<dbReference type="PANTHER" id="PTHR30004:SF6">
    <property type="entry name" value="D-THREONATE 4-PHOSPHATE DEHYDROGENASE"/>
    <property type="match status" value="1"/>
</dbReference>
<dbReference type="SUPFAM" id="SSF53659">
    <property type="entry name" value="Isocitrate/Isopropylmalate dehydrogenase-like"/>
    <property type="match status" value="1"/>
</dbReference>
<dbReference type="GO" id="GO:0008615">
    <property type="term" value="P:pyridoxine biosynthetic process"/>
    <property type="evidence" value="ECO:0007669"/>
    <property type="project" value="UniProtKB-KW"/>
</dbReference>
<dbReference type="GO" id="GO:0046872">
    <property type="term" value="F:metal ion binding"/>
    <property type="evidence" value="ECO:0007669"/>
    <property type="project" value="UniProtKB-KW"/>
</dbReference>
<evidence type="ECO:0000256" key="3">
    <source>
        <dbReference type="ARBA" id="ARBA00022857"/>
    </source>
</evidence>
<dbReference type="InterPro" id="IPR037510">
    <property type="entry name" value="PdxA"/>
</dbReference>
<evidence type="ECO:0000256" key="6">
    <source>
        <dbReference type="ARBA" id="ARBA00023096"/>
    </source>
</evidence>
<keyword evidence="4 7" id="KW-0560">Oxidoreductase</keyword>
<evidence type="ECO:0000313" key="7">
    <source>
        <dbReference type="EMBL" id="VAW34957.1"/>
    </source>
</evidence>
<dbReference type="GO" id="GO:0050570">
    <property type="term" value="F:4-hydroxythreonine-4-phosphate dehydrogenase activity"/>
    <property type="evidence" value="ECO:0007669"/>
    <property type="project" value="UniProtKB-EC"/>
</dbReference>
<reference evidence="7" key="1">
    <citation type="submission" date="2018-06" db="EMBL/GenBank/DDBJ databases">
        <authorList>
            <person name="Zhirakovskaya E."/>
        </authorList>
    </citation>
    <scope>NUCLEOTIDE SEQUENCE</scope>
</reference>
<accession>A0A3B0V9U7</accession>
<dbReference type="GO" id="GO:0042823">
    <property type="term" value="P:pyridoxal phosphate biosynthetic process"/>
    <property type="evidence" value="ECO:0007669"/>
    <property type="project" value="InterPro"/>
</dbReference>
<evidence type="ECO:0000256" key="4">
    <source>
        <dbReference type="ARBA" id="ARBA00023002"/>
    </source>
</evidence>
<keyword evidence="3" id="KW-0521">NADP</keyword>
<keyword evidence="5" id="KW-0520">NAD</keyword>
<dbReference type="InterPro" id="IPR005255">
    <property type="entry name" value="PdxA_fam"/>
</dbReference>
<evidence type="ECO:0000256" key="2">
    <source>
        <dbReference type="ARBA" id="ARBA00022723"/>
    </source>
</evidence>
<proteinExistence type="inferred from homology"/>
<evidence type="ECO:0000256" key="5">
    <source>
        <dbReference type="ARBA" id="ARBA00023027"/>
    </source>
</evidence>
<sequence>MKPTKPKIAITMGDPAGVGPELALKALASRRVRNVARPFVIGDLPLLRSIAQLLGLRGPKDNEVVSLSALKAGEARAGRPTKKSAAAMISYIEKAAAMAMEGEADAIVTGPINKEAALLAGFTMPGHTEFLARLTKTKDFAMMLGGSSLKVVLVTIHEPIKKLPRLVTEERVLKTIKITDNAFKKNYGIKKPRIAVCGLNPHAGEAGKFGTEDIDSVGPAVKKARRAGIDAAGPLPSDTVFYRAVKKKDFDAVVCMYHDQGLIPLKLLHFEDGVNTTLGLPIIRTSVDHGTAYDIAWKGIASPKSMIAAIEAAAETANKKR</sequence>
<dbReference type="AlphaFoldDB" id="A0A3B0V9U7"/>
<gene>
    <name evidence="7" type="ORF">MNBD_DELTA02-202</name>
</gene>
<keyword evidence="6" id="KW-0664">Pyridoxine biosynthesis</keyword>
<dbReference type="GO" id="GO:0051287">
    <property type="term" value="F:NAD binding"/>
    <property type="evidence" value="ECO:0007669"/>
    <property type="project" value="InterPro"/>
</dbReference>
<keyword evidence="2" id="KW-0479">Metal-binding</keyword>
<protein>
    <submittedName>
        <fullName evidence="7">4-hydroxythreonine-4-phosphate dehydrogenase</fullName>
        <ecNumber evidence="7">1.1.1.262</ecNumber>
    </submittedName>
</protein>
<dbReference type="Gene3D" id="3.40.718.10">
    <property type="entry name" value="Isopropylmalate Dehydrogenase"/>
    <property type="match status" value="1"/>
</dbReference>